<name>A0ABV8MIE6_9NEIS</name>
<proteinExistence type="predicted"/>
<evidence type="ECO:0000313" key="1">
    <source>
        <dbReference type="EMBL" id="MFC4157924.1"/>
    </source>
</evidence>
<protein>
    <submittedName>
        <fullName evidence="1">Uncharacterized protein</fullName>
    </submittedName>
</protein>
<comment type="caution">
    <text evidence="1">The sequence shown here is derived from an EMBL/GenBank/DDBJ whole genome shotgun (WGS) entry which is preliminary data.</text>
</comment>
<reference evidence="2" key="1">
    <citation type="journal article" date="2019" name="Int. J. Syst. Evol. Microbiol.">
        <title>The Global Catalogue of Microorganisms (GCM) 10K type strain sequencing project: providing services to taxonomists for standard genome sequencing and annotation.</title>
        <authorList>
            <consortium name="The Broad Institute Genomics Platform"/>
            <consortium name="The Broad Institute Genome Sequencing Center for Infectious Disease"/>
            <person name="Wu L."/>
            <person name="Ma J."/>
        </authorList>
    </citation>
    <scope>NUCLEOTIDE SEQUENCE [LARGE SCALE GENOMIC DNA]</scope>
    <source>
        <strain evidence="2">LMG 29894</strain>
    </source>
</reference>
<dbReference type="Proteomes" id="UP001595791">
    <property type="component" value="Unassembled WGS sequence"/>
</dbReference>
<accession>A0ABV8MIE6</accession>
<sequence length="129" mass="14341">MDKVKLVGYFRELKHGLRDGPSLKEAVEKGNYAAEKTELLAYLKEGVLYAAAPGVGVDVLDSTGKLSGVAHALTDGKWMWPADLAYYVEFYNVSLPEDFLGDLRKRKWKMPSADSIDLLEIERSIFGEG</sequence>
<dbReference type="EMBL" id="JBHSBU010000001">
    <property type="protein sequence ID" value="MFC4157924.1"/>
    <property type="molecule type" value="Genomic_DNA"/>
</dbReference>
<keyword evidence="2" id="KW-1185">Reference proteome</keyword>
<gene>
    <name evidence="1" type="ORF">ACFOW7_01005</name>
</gene>
<organism evidence="1 2">
    <name type="scientific">Chitinimonas lacunae</name>
    <dbReference type="NCBI Taxonomy" id="1963018"/>
    <lineage>
        <taxon>Bacteria</taxon>
        <taxon>Pseudomonadati</taxon>
        <taxon>Pseudomonadota</taxon>
        <taxon>Betaproteobacteria</taxon>
        <taxon>Neisseriales</taxon>
        <taxon>Chitinibacteraceae</taxon>
        <taxon>Chitinimonas</taxon>
    </lineage>
</organism>
<evidence type="ECO:0000313" key="2">
    <source>
        <dbReference type="Proteomes" id="UP001595791"/>
    </source>
</evidence>
<dbReference type="RefSeq" id="WP_378160087.1">
    <property type="nucleotide sequence ID" value="NZ_JBHSBU010000001.1"/>
</dbReference>